<dbReference type="GO" id="GO:0016182">
    <property type="term" value="P:synaptic vesicle budding from endosome"/>
    <property type="evidence" value="ECO:0007669"/>
    <property type="project" value="TreeGrafter"/>
</dbReference>
<dbReference type="EMBL" id="CAJNOH010001892">
    <property type="protein sequence ID" value="CAF1258880.1"/>
    <property type="molecule type" value="Genomic_DNA"/>
</dbReference>
<evidence type="ECO:0000256" key="2">
    <source>
        <dbReference type="ARBA" id="ARBA00006613"/>
    </source>
</evidence>
<evidence type="ECO:0000256" key="4">
    <source>
        <dbReference type="ARBA" id="ARBA00022737"/>
    </source>
</evidence>
<dbReference type="InterPro" id="IPR016024">
    <property type="entry name" value="ARM-type_fold"/>
</dbReference>
<dbReference type="GO" id="GO:0048499">
    <property type="term" value="P:synaptic vesicle membrane organization"/>
    <property type="evidence" value="ECO:0007669"/>
    <property type="project" value="TreeGrafter"/>
</dbReference>
<evidence type="ECO:0000256" key="1">
    <source>
        <dbReference type="ARBA" id="ARBA00004308"/>
    </source>
</evidence>
<name>A0A815AMT7_9BILA</name>
<dbReference type="PANTHER" id="PTHR22781">
    <property type="entry name" value="DELTA ADAPTIN-RELATED"/>
    <property type="match status" value="1"/>
</dbReference>
<dbReference type="InterPro" id="IPR010474">
    <property type="entry name" value="AP3D_dom_metazoa"/>
</dbReference>
<evidence type="ECO:0000313" key="10">
    <source>
        <dbReference type="EMBL" id="CAF1539124.1"/>
    </source>
</evidence>
<dbReference type="InterPro" id="IPR011989">
    <property type="entry name" value="ARM-like"/>
</dbReference>
<dbReference type="Proteomes" id="UP000663854">
    <property type="component" value="Unassembled WGS sequence"/>
</dbReference>
<dbReference type="Proteomes" id="UP000663870">
    <property type="component" value="Unassembled WGS sequence"/>
</dbReference>
<evidence type="ECO:0000256" key="5">
    <source>
        <dbReference type="ARBA" id="ARBA00022927"/>
    </source>
</evidence>
<evidence type="ECO:0000259" key="8">
    <source>
        <dbReference type="SMART" id="SM01354"/>
    </source>
</evidence>
<feature type="region of interest" description="Disordered" evidence="7">
    <location>
        <begin position="501"/>
        <end position="573"/>
    </location>
</feature>
<dbReference type="SMART" id="SM01354">
    <property type="entry name" value="BLVR"/>
    <property type="match status" value="1"/>
</dbReference>
<dbReference type="GO" id="GO:0006896">
    <property type="term" value="P:Golgi to vacuole transport"/>
    <property type="evidence" value="ECO:0007669"/>
    <property type="project" value="TreeGrafter"/>
</dbReference>
<dbReference type="PANTHER" id="PTHR22781:SF12">
    <property type="entry name" value="AP-3 COMPLEX SUBUNIT DELTA-1"/>
    <property type="match status" value="1"/>
</dbReference>
<evidence type="ECO:0000256" key="3">
    <source>
        <dbReference type="ARBA" id="ARBA00022448"/>
    </source>
</evidence>
<evidence type="ECO:0000256" key="7">
    <source>
        <dbReference type="SAM" id="MobiDB-lite"/>
    </source>
</evidence>
<dbReference type="Pfam" id="PF01602">
    <property type="entry name" value="Adaptin_N"/>
    <property type="match status" value="1"/>
</dbReference>
<dbReference type="GO" id="GO:0098943">
    <property type="term" value="P:neurotransmitter receptor transport, postsynaptic endosome to lysosome"/>
    <property type="evidence" value="ECO:0007669"/>
    <property type="project" value="TreeGrafter"/>
</dbReference>
<organism evidence="9 11">
    <name type="scientific">Rotaria sordida</name>
    <dbReference type="NCBI Taxonomy" id="392033"/>
    <lineage>
        <taxon>Eukaryota</taxon>
        <taxon>Metazoa</taxon>
        <taxon>Spiralia</taxon>
        <taxon>Gnathifera</taxon>
        <taxon>Rotifera</taxon>
        <taxon>Eurotatoria</taxon>
        <taxon>Bdelloidea</taxon>
        <taxon>Philodinida</taxon>
        <taxon>Philodinidae</taxon>
        <taxon>Rotaria</taxon>
    </lineage>
</organism>
<keyword evidence="4" id="KW-0677">Repeat</keyword>
<dbReference type="GO" id="GO:0098830">
    <property type="term" value="C:presynaptic endosome"/>
    <property type="evidence" value="ECO:0007669"/>
    <property type="project" value="TreeGrafter"/>
</dbReference>
<proteinExistence type="inferred from homology"/>
<dbReference type="Pfam" id="PF06375">
    <property type="entry name" value="AP3D1"/>
    <property type="match status" value="1"/>
</dbReference>
<dbReference type="AlphaFoldDB" id="A0A815AMT7"/>
<dbReference type="EMBL" id="CAJNOL010002955">
    <property type="protein sequence ID" value="CAF1539124.1"/>
    <property type="molecule type" value="Genomic_DNA"/>
</dbReference>
<feature type="compositionally biased region" description="Basic residues" evidence="7">
    <location>
        <begin position="508"/>
        <end position="518"/>
    </location>
</feature>
<keyword evidence="5" id="KW-0653">Protein transport</keyword>
<feature type="region of interest" description="Disordered" evidence="7">
    <location>
        <begin position="354"/>
        <end position="436"/>
    </location>
</feature>
<feature type="domain" description="AP-3 complex subunit delta" evidence="8">
    <location>
        <begin position="354"/>
        <end position="495"/>
    </location>
</feature>
<dbReference type="Gene3D" id="1.25.10.10">
    <property type="entry name" value="Leucine-rich Repeat Variant"/>
    <property type="match status" value="1"/>
</dbReference>
<keyword evidence="3" id="KW-0813">Transport</keyword>
<reference evidence="9" key="1">
    <citation type="submission" date="2021-02" db="EMBL/GenBank/DDBJ databases">
        <authorList>
            <person name="Nowell W R."/>
        </authorList>
    </citation>
    <scope>NUCLEOTIDE SEQUENCE</scope>
</reference>
<comment type="caution">
    <text evidence="9">The sequence shown here is derived from an EMBL/GenBank/DDBJ whole genome shotgun (WGS) entry which is preliminary data.</text>
</comment>
<evidence type="ECO:0000313" key="9">
    <source>
        <dbReference type="EMBL" id="CAF1258880.1"/>
    </source>
</evidence>
<keyword evidence="6" id="KW-0472">Membrane</keyword>
<dbReference type="GO" id="GO:0010008">
    <property type="term" value="C:endosome membrane"/>
    <property type="evidence" value="ECO:0007669"/>
    <property type="project" value="TreeGrafter"/>
</dbReference>
<protein>
    <recommendedName>
        <fullName evidence="8">AP-3 complex subunit delta domain-containing protein</fullName>
    </recommendedName>
</protein>
<dbReference type="GO" id="GO:0048490">
    <property type="term" value="P:anterograde synaptic vesicle transport"/>
    <property type="evidence" value="ECO:0007669"/>
    <property type="project" value="TreeGrafter"/>
</dbReference>
<evidence type="ECO:0000256" key="6">
    <source>
        <dbReference type="ARBA" id="ARBA00023136"/>
    </source>
</evidence>
<comment type="similarity">
    <text evidence="2">Belongs to the adaptor complexes large subunit family.</text>
</comment>
<feature type="compositionally biased region" description="Polar residues" evidence="7">
    <location>
        <begin position="385"/>
        <end position="414"/>
    </location>
</feature>
<dbReference type="InterPro" id="IPR017105">
    <property type="entry name" value="AP3_complex_dsu"/>
</dbReference>
<comment type="subcellular location">
    <subcellularLocation>
        <location evidence="1">Endomembrane system</location>
    </subcellularLocation>
</comment>
<feature type="compositionally biased region" description="Basic and acidic residues" evidence="7">
    <location>
        <begin position="358"/>
        <end position="369"/>
    </location>
</feature>
<evidence type="ECO:0000313" key="11">
    <source>
        <dbReference type="Proteomes" id="UP000663854"/>
    </source>
</evidence>
<dbReference type="SUPFAM" id="SSF48371">
    <property type="entry name" value="ARM repeat"/>
    <property type="match status" value="1"/>
</dbReference>
<gene>
    <name evidence="10" type="ORF">JXQ802_LOCUS42813</name>
    <name evidence="9" type="ORF">PYM288_LOCUS27771</name>
</gene>
<dbReference type="GO" id="GO:1904115">
    <property type="term" value="C:axon cytoplasm"/>
    <property type="evidence" value="ECO:0007669"/>
    <property type="project" value="GOC"/>
</dbReference>
<dbReference type="InterPro" id="IPR002553">
    <property type="entry name" value="Clathrin/coatomer_adapt-like_N"/>
</dbReference>
<accession>A0A815AMT7</accession>
<dbReference type="GO" id="GO:0006623">
    <property type="term" value="P:protein targeting to vacuole"/>
    <property type="evidence" value="ECO:0007669"/>
    <property type="project" value="TreeGrafter"/>
</dbReference>
<evidence type="ECO:0000313" key="12">
    <source>
        <dbReference type="Proteomes" id="UP000663870"/>
    </source>
</evidence>
<sequence>MIIDDYSSFSTICNQALFGGFKQSGQEKELCRYGLEAYYQSDPDKAIEAAEKGFQYDSPWRKSDPAARAQLICKLADLLLHVVGYLAVKMFTLYISILVELTRLESTKHGNLISLQMLDIAVPVESISSLACNQMAILLENTHVFIHGSNSTTVDEVLYAAAWICGEFCSYLKEPQKILESILNTKITLFPGHIQSVYYQNILKIIIYLIQSSNNDETLIQQLLSLTVDRMSLFLSSGDVEAQERASVILYILKTTLKLIEKSEFNVNELSVLFDCVLNPVAAKAQRKVVVPNGLDLNAWINDPPSDSEDELITTSSHYDNKDLFYGDNGENYNPNLYSGVTLSYQKSKKYVEPTAEELEKQRESRKQSEQMNPFYLKDSKKPKVTQTTETTLDTINGNDRIESTLSQGTNVTRSQKKSKTDGESSKKGKKSLKKSNITVIDDNDDDIYRIAKVTRGGELPEGAAESGNEDNDHDVIVGKNKKYNPHRALNIDLIPKQVETPPILTGKPKKSKKKKIIGKQEQSSTLKSKHKRERSDYKELLSPADEEENCPTSTPPLPAIAKKPKKKKSSSETITTLLNLTIEYSINPDPSIAQLDVTFLLKN</sequence>
<dbReference type="GO" id="GO:0030123">
    <property type="term" value="C:AP-3 adaptor complex"/>
    <property type="evidence" value="ECO:0007669"/>
    <property type="project" value="InterPro"/>
</dbReference>
<dbReference type="GO" id="GO:0043195">
    <property type="term" value="C:terminal bouton"/>
    <property type="evidence" value="ECO:0007669"/>
    <property type="project" value="TreeGrafter"/>
</dbReference>
<keyword evidence="12" id="KW-1185">Reference proteome</keyword>